<dbReference type="InterPro" id="IPR058473">
    <property type="entry name" value="DUF8159"/>
</dbReference>
<feature type="compositionally biased region" description="Low complexity" evidence="1">
    <location>
        <begin position="291"/>
        <end position="302"/>
    </location>
</feature>
<feature type="compositionally biased region" description="Low complexity" evidence="1">
    <location>
        <begin position="86"/>
        <end position="97"/>
    </location>
</feature>
<dbReference type="OrthoDB" id="290983at2157"/>
<feature type="region of interest" description="Disordered" evidence="1">
    <location>
        <begin position="280"/>
        <end position="302"/>
    </location>
</feature>
<organism evidence="3 4">
    <name type="scientific">Halococcus salifodinae DSM 8989</name>
    <dbReference type="NCBI Taxonomy" id="1227456"/>
    <lineage>
        <taxon>Archaea</taxon>
        <taxon>Methanobacteriati</taxon>
        <taxon>Methanobacteriota</taxon>
        <taxon>Stenosarchaea group</taxon>
        <taxon>Halobacteria</taxon>
        <taxon>Halobacteriales</taxon>
        <taxon>Halococcaceae</taxon>
        <taxon>Halococcus</taxon>
    </lineage>
</organism>
<evidence type="ECO:0000313" key="4">
    <source>
        <dbReference type="Proteomes" id="UP000011625"/>
    </source>
</evidence>
<protein>
    <recommendedName>
        <fullName evidence="2">DUF8159 domain-containing protein</fullName>
    </recommendedName>
</protein>
<sequence length="302" mass="31136">MLNDAVDFPFFGDNSRWMVGFNNTLKRLGGRDSMIPKLFDRGNHSPKRVAMVGLVVVMLLFAGCGGGGGSGDNGTNGTVAGENETTAAADAETTAAESGEETTTESGMTETATATATPTATETPTATPTPTATVTETVVGNTSTNATTTGNASPNETAPGDLDLNATPSGPNDDQFFLDRLELLVTQSNYTVNSIGMEGDTVTLEYVTNATDESAALQEMGMISGGYAGLMSGGWNTEGMNVTVVSSAGEPISTFHVESSWAEQYNNEEISATEYIQLVRGTSETPSGGNETTATPTAEASA</sequence>
<dbReference type="AlphaFoldDB" id="M0NCV9"/>
<evidence type="ECO:0000313" key="3">
    <source>
        <dbReference type="EMBL" id="EMA54490.1"/>
    </source>
</evidence>
<reference evidence="3 4" key="1">
    <citation type="journal article" date="2014" name="PLoS Genet.">
        <title>Phylogenetically driven sequencing of extremely halophilic archaea reveals strategies for static and dynamic osmo-response.</title>
        <authorList>
            <person name="Becker E.A."/>
            <person name="Seitzer P.M."/>
            <person name="Tritt A."/>
            <person name="Larsen D."/>
            <person name="Krusor M."/>
            <person name="Yao A.I."/>
            <person name="Wu D."/>
            <person name="Madern D."/>
            <person name="Eisen J.A."/>
            <person name="Darling A.E."/>
            <person name="Facciotti M.T."/>
        </authorList>
    </citation>
    <scope>NUCLEOTIDE SEQUENCE [LARGE SCALE GENOMIC DNA]</scope>
    <source>
        <strain evidence="3 4">DSM 8989</strain>
    </source>
</reference>
<feature type="domain" description="DUF8159" evidence="2">
    <location>
        <begin position="173"/>
        <end position="286"/>
    </location>
</feature>
<dbReference type="RefSeq" id="WP_005041059.1">
    <property type="nucleotide sequence ID" value="NZ_AOME01000027.1"/>
</dbReference>
<name>M0NCV9_9EURY</name>
<dbReference type="Proteomes" id="UP000011625">
    <property type="component" value="Unassembled WGS sequence"/>
</dbReference>
<feature type="compositionally biased region" description="Polar residues" evidence="1">
    <location>
        <begin position="280"/>
        <end position="290"/>
    </location>
</feature>
<dbReference type="EMBL" id="AOME01000027">
    <property type="protein sequence ID" value="EMA54490.1"/>
    <property type="molecule type" value="Genomic_DNA"/>
</dbReference>
<proteinExistence type="predicted"/>
<feature type="compositionally biased region" description="Low complexity" evidence="1">
    <location>
        <begin position="104"/>
        <end position="153"/>
    </location>
</feature>
<gene>
    <name evidence="3" type="ORF">C450_05515</name>
</gene>
<dbReference type="Pfam" id="PF26490">
    <property type="entry name" value="DUF8159"/>
    <property type="match status" value="1"/>
</dbReference>
<feature type="region of interest" description="Disordered" evidence="1">
    <location>
        <begin position="86"/>
        <end position="168"/>
    </location>
</feature>
<accession>M0NCV9</accession>
<keyword evidence="4" id="KW-1185">Reference proteome</keyword>
<comment type="caution">
    <text evidence="3">The sequence shown here is derived from an EMBL/GenBank/DDBJ whole genome shotgun (WGS) entry which is preliminary data.</text>
</comment>
<evidence type="ECO:0000259" key="2">
    <source>
        <dbReference type="Pfam" id="PF26490"/>
    </source>
</evidence>
<evidence type="ECO:0000256" key="1">
    <source>
        <dbReference type="SAM" id="MobiDB-lite"/>
    </source>
</evidence>